<gene>
    <name evidence="2" type="ORF">DF286_05735</name>
</gene>
<name>A0A2U2J255_9SPHN</name>
<comment type="caution">
    <text evidence="2">The sequence shown here is derived from an EMBL/GenBank/DDBJ whole genome shotgun (WGS) entry which is preliminary data.</text>
</comment>
<dbReference type="CDD" id="cd07251">
    <property type="entry name" value="VOC_like"/>
    <property type="match status" value="1"/>
</dbReference>
<dbReference type="PROSITE" id="PS51819">
    <property type="entry name" value="VOC"/>
    <property type="match status" value="1"/>
</dbReference>
<dbReference type="PANTHER" id="PTHR36503">
    <property type="entry name" value="BLR2520 PROTEIN"/>
    <property type="match status" value="1"/>
</dbReference>
<sequence>MERRLSLVTLGVADLARSIAFYEALGWKRSVTAAEGVAFFQLGPIALSLFPDPDLAEDAGLAVRASADFRGISLAHNVRERGEVDAVVALMERAGGTVLKRPEEKAWGGYGAYAADPDGHAWEIAWNPGFPIAEDGALTLPD</sequence>
<dbReference type="InterPro" id="IPR037523">
    <property type="entry name" value="VOC_core"/>
</dbReference>
<evidence type="ECO:0000313" key="3">
    <source>
        <dbReference type="Proteomes" id="UP000245916"/>
    </source>
</evidence>
<evidence type="ECO:0000259" key="1">
    <source>
        <dbReference type="PROSITE" id="PS51819"/>
    </source>
</evidence>
<dbReference type="Pfam" id="PF00903">
    <property type="entry name" value="Glyoxalase"/>
    <property type="match status" value="1"/>
</dbReference>
<evidence type="ECO:0000313" key="2">
    <source>
        <dbReference type="EMBL" id="PWG02420.1"/>
    </source>
</evidence>
<dbReference type="Gene3D" id="3.10.180.10">
    <property type="entry name" value="2,3-Dihydroxybiphenyl 1,2-Dioxygenase, domain 1"/>
    <property type="match status" value="1"/>
</dbReference>
<dbReference type="InterPro" id="IPR029068">
    <property type="entry name" value="Glyas_Bleomycin-R_OHBP_Dase"/>
</dbReference>
<dbReference type="InterPro" id="IPR004360">
    <property type="entry name" value="Glyas_Fos-R_dOase_dom"/>
</dbReference>
<dbReference type="AlphaFoldDB" id="A0A2U2J255"/>
<proteinExistence type="predicted"/>
<dbReference type="Proteomes" id="UP000245916">
    <property type="component" value="Unassembled WGS sequence"/>
</dbReference>
<protein>
    <submittedName>
        <fullName evidence="2">Glyoxalase</fullName>
    </submittedName>
</protein>
<accession>A0A2U2J255</accession>
<keyword evidence="3" id="KW-1185">Reference proteome</keyword>
<dbReference type="PANTHER" id="PTHR36503:SF1">
    <property type="entry name" value="BLR2520 PROTEIN"/>
    <property type="match status" value="1"/>
</dbReference>
<feature type="domain" description="VOC" evidence="1">
    <location>
        <begin position="4"/>
        <end position="127"/>
    </location>
</feature>
<dbReference type="RefSeq" id="WP_109270559.1">
    <property type="nucleotide sequence ID" value="NZ_QFFF01000001.1"/>
</dbReference>
<reference evidence="2 3" key="1">
    <citation type="submission" date="2018-05" db="EMBL/GenBank/DDBJ databases">
        <title>Genome of Sphingosinicella humi QZX222.</title>
        <authorList>
            <person name="Qiao Z."/>
            <person name="Wang G."/>
        </authorList>
    </citation>
    <scope>NUCLEOTIDE SEQUENCE [LARGE SCALE GENOMIC DNA]</scope>
    <source>
        <strain evidence="2 3">QZX222</strain>
    </source>
</reference>
<dbReference type="EMBL" id="QFFF01000001">
    <property type="protein sequence ID" value="PWG02420.1"/>
    <property type="molecule type" value="Genomic_DNA"/>
</dbReference>
<dbReference type="OrthoDB" id="9798430at2"/>
<organism evidence="2 3">
    <name type="scientific">Allosphingosinicella humi</name>
    <dbReference type="NCBI Taxonomy" id="2068657"/>
    <lineage>
        <taxon>Bacteria</taxon>
        <taxon>Pseudomonadati</taxon>
        <taxon>Pseudomonadota</taxon>
        <taxon>Alphaproteobacteria</taxon>
        <taxon>Sphingomonadales</taxon>
        <taxon>Sphingomonadaceae</taxon>
        <taxon>Allosphingosinicella</taxon>
    </lineage>
</organism>
<dbReference type="SUPFAM" id="SSF54593">
    <property type="entry name" value="Glyoxalase/Bleomycin resistance protein/Dihydroxybiphenyl dioxygenase"/>
    <property type="match status" value="1"/>
</dbReference>